<proteinExistence type="predicted"/>
<name>A0ABZ1NGQ0_9NOCA</name>
<gene>
    <name evidence="1" type="ORF">OG308_15905</name>
</gene>
<evidence type="ECO:0000313" key="2">
    <source>
        <dbReference type="Proteomes" id="UP001621418"/>
    </source>
</evidence>
<accession>A0ABZ1NGQ0</accession>
<keyword evidence="2" id="KW-1185">Reference proteome</keyword>
<evidence type="ECO:0000313" key="1">
    <source>
        <dbReference type="EMBL" id="WTY39204.1"/>
    </source>
</evidence>
<protein>
    <submittedName>
        <fullName evidence="1">Uncharacterized protein</fullName>
    </submittedName>
</protein>
<sequence length="205" mass="21912">MNDYTATRHSLHAVAERLLAGPQYREAGTIRLTTVSGGFATTVAPAVTVDGNRLRVGDGSHLLHDRTIVELATLTGIVAGAPQGVYRDTADWDDETPLIVDSVAAQMIFDVFGHGDAALRTLAGAPEPVLWPEHFDLAISLDEANYGVSPGDSTIPEPYAYVGPWARPTGEFWNQPFGAARPLSELDGAKAIATFFAEGRRRAAL</sequence>
<dbReference type="Proteomes" id="UP001621418">
    <property type="component" value="Chromosome"/>
</dbReference>
<reference evidence="1 2" key="1">
    <citation type="submission" date="2022-10" db="EMBL/GenBank/DDBJ databases">
        <title>The complete genomes of actinobacterial strains from the NBC collection.</title>
        <authorList>
            <person name="Joergensen T.S."/>
            <person name="Alvarez Arevalo M."/>
            <person name="Sterndorff E.B."/>
            <person name="Faurdal D."/>
            <person name="Vuksanovic O."/>
            <person name="Mourched A.-S."/>
            <person name="Charusanti P."/>
            <person name="Shaw S."/>
            <person name="Blin K."/>
            <person name="Weber T."/>
        </authorList>
    </citation>
    <scope>NUCLEOTIDE SEQUENCE [LARGE SCALE GENOMIC DNA]</scope>
    <source>
        <strain evidence="1 2">NBC_01413</strain>
    </source>
</reference>
<dbReference type="EMBL" id="CP109527">
    <property type="protein sequence ID" value="WTY39204.1"/>
    <property type="molecule type" value="Genomic_DNA"/>
</dbReference>
<dbReference type="RefSeq" id="WP_405151107.1">
    <property type="nucleotide sequence ID" value="NZ_CP109527.1"/>
</dbReference>
<organism evidence="1 2">
    <name type="scientific">Nocardia salmonicida</name>
    <dbReference type="NCBI Taxonomy" id="53431"/>
    <lineage>
        <taxon>Bacteria</taxon>
        <taxon>Bacillati</taxon>
        <taxon>Actinomycetota</taxon>
        <taxon>Actinomycetes</taxon>
        <taxon>Mycobacteriales</taxon>
        <taxon>Nocardiaceae</taxon>
        <taxon>Nocardia</taxon>
    </lineage>
</organism>